<protein>
    <recommendedName>
        <fullName evidence="2">SprT-like domain-containing protein</fullName>
    </recommendedName>
</protein>
<reference evidence="1" key="1">
    <citation type="submission" date="2010-01" db="EMBL/GenBank/DDBJ databases">
        <title>Genome fragments of uncultured bacteria from the North Pacific subtropical Gyre.</title>
        <authorList>
            <person name="Pham V.D."/>
            <person name="Delong E.F."/>
        </authorList>
    </citation>
    <scope>NUCLEOTIDE SEQUENCE</scope>
</reference>
<accession>E7C5J9</accession>
<name>E7C5J9_9BACT</name>
<evidence type="ECO:0000313" key="1">
    <source>
        <dbReference type="EMBL" id="ADI22723.1"/>
    </source>
</evidence>
<proteinExistence type="predicted"/>
<organism evidence="1">
    <name type="scientific">uncultured verrucomicrobium HF0500_27H16</name>
    <dbReference type="NCBI Taxonomy" id="723600"/>
    <lineage>
        <taxon>Bacteria</taxon>
        <taxon>Pseudomonadati</taxon>
        <taxon>Verrucomicrobiota</taxon>
        <taxon>environmental samples</taxon>
    </lineage>
</organism>
<evidence type="ECO:0008006" key="2">
    <source>
        <dbReference type="Google" id="ProtNLM"/>
    </source>
</evidence>
<dbReference type="AlphaFoldDB" id="E7C5J9"/>
<dbReference type="EMBL" id="GU567995">
    <property type="protein sequence ID" value="ADI22723.1"/>
    <property type="molecule type" value="Genomic_DNA"/>
</dbReference>
<sequence>MKTLNSVGIGGFPREVGIRLVDRYQLNRLSKGLSLHINGEMRGLTKSVETLEGGKRVDSKHTLYLLKHLPALELEGILAHELMHVWLFERQVRLSLREIEGFCNLGNYLVFSRKPSPMASYLLKNLQIDDDPIYGGGYRLMRKQLDSLGWEKLLEKLGPVPVSIPKKKFRFLLFENK</sequence>